<evidence type="ECO:0000313" key="4">
    <source>
        <dbReference type="WBParaSite" id="HNAJ_0001317801-mRNA-1"/>
    </source>
</evidence>
<organism evidence="4">
    <name type="scientific">Rodentolepis nana</name>
    <name type="common">Dwarf tapeworm</name>
    <name type="synonym">Hymenolepis nana</name>
    <dbReference type="NCBI Taxonomy" id="102285"/>
    <lineage>
        <taxon>Eukaryota</taxon>
        <taxon>Metazoa</taxon>
        <taxon>Spiralia</taxon>
        <taxon>Lophotrochozoa</taxon>
        <taxon>Platyhelminthes</taxon>
        <taxon>Cestoda</taxon>
        <taxon>Eucestoda</taxon>
        <taxon>Cyclophyllidea</taxon>
        <taxon>Hymenolepididae</taxon>
        <taxon>Rodentolepis</taxon>
    </lineage>
</organism>
<dbReference type="WBParaSite" id="HNAJ_0001317801-mRNA-1">
    <property type="protein sequence ID" value="HNAJ_0001317801-mRNA-1"/>
    <property type="gene ID" value="HNAJ_0001317801"/>
</dbReference>
<dbReference type="Proteomes" id="UP000278807">
    <property type="component" value="Unassembled WGS sequence"/>
</dbReference>
<proteinExistence type="predicted"/>
<evidence type="ECO:0000313" key="3">
    <source>
        <dbReference type="Proteomes" id="UP000278807"/>
    </source>
</evidence>
<reference evidence="4" key="1">
    <citation type="submission" date="2017-02" db="UniProtKB">
        <authorList>
            <consortium name="WormBaseParasite"/>
        </authorList>
    </citation>
    <scope>IDENTIFICATION</scope>
</reference>
<dbReference type="AlphaFoldDB" id="A0A0R3TZ79"/>
<keyword evidence="3" id="KW-1185">Reference proteome</keyword>
<name>A0A0R3TZ79_RODNA</name>
<dbReference type="EMBL" id="UZAE01015046">
    <property type="protein sequence ID" value="VDO15093.1"/>
    <property type="molecule type" value="Genomic_DNA"/>
</dbReference>
<evidence type="ECO:0000256" key="1">
    <source>
        <dbReference type="SAM" id="MobiDB-lite"/>
    </source>
</evidence>
<gene>
    <name evidence="2" type="ORF">HNAJ_LOCUS13152</name>
</gene>
<feature type="region of interest" description="Disordered" evidence="1">
    <location>
        <begin position="126"/>
        <end position="146"/>
    </location>
</feature>
<protein>
    <submittedName>
        <fullName evidence="4">CUB domain-containing protein</fullName>
    </submittedName>
</protein>
<reference evidence="2 3" key="2">
    <citation type="submission" date="2018-11" db="EMBL/GenBank/DDBJ databases">
        <authorList>
            <consortium name="Pathogen Informatics"/>
        </authorList>
    </citation>
    <scope>NUCLEOTIDE SEQUENCE [LARGE SCALE GENOMIC DNA]</scope>
</reference>
<sequence length="155" mass="16469">MDFTWVPLPGAGDSCVGVPGAGDPCVGVPGAGDPCAGRPLRVGAYAAHIPNPRYLRLDTFGGYAGSTIFLEACAASTTATAVAAYLNLDEPLSLQASNSILLHTSPTATELTLGWKLDRKGVWKEKEGKRRKRTRPISLYATDPHPGVKQLHRFP</sequence>
<accession>A0A0R3TZ79</accession>
<evidence type="ECO:0000313" key="2">
    <source>
        <dbReference type="EMBL" id="VDO15093.1"/>
    </source>
</evidence>